<protein>
    <submittedName>
        <fullName evidence="1">Uncharacterized protein</fullName>
    </submittedName>
</protein>
<evidence type="ECO:0000313" key="2">
    <source>
        <dbReference type="Proteomes" id="UP001152795"/>
    </source>
</evidence>
<dbReference type="OrthoDB" id="6020563at2759"/>
<keyword evidence="2" id="KW-1185">Reference proteome</keyword>
<dbReference type="PANTHER" id="PTHR46880:SF5">
    <property type="entry name" value="DUF4371 DOMAIN-CONTAINING PROTEIN"/>
    <property type="match status" value="1"/>
</dbReference>
<organism evidence="1 2">
    <name type="scientific">Paramuricea clavata</name>
    <name type="common">Red gorgonian</name>
    <name type="synonym">Violescent sea-whip</name>
    <dbReference type="NCBI Taxonomy" id="317549"/>
    <lineage>
        <taxon>Eukaryota</taxon>
        <taxon>Metazoa</taxon>
        <taxon>Cnidaria</taxon>
        <taxon>Anthozoa</taxon>
        <taxon>Octocorallia</taxon>
        <taxon>Malacalcyonacea</taxon>
        <taxon>Plexauridae</taxon>
        <taxon>Paramuricea</taxon>
    </lineage>
</organism>
<comment type="caution">
    <text evidence="1">The sequence shown here is derived from an EMBL/GenBank/DDBJ whole genome shotgun (WGS) entry which is preliminary data.</text>
</comment>
<accession>A0A7D9LBG8</accession>
<dbReference type="AlphaFoldDB" id="A0A7D9LBG8"/>
<reference evidence="1" key="1">
    <citation type="submission" date="2020-04" db="EMBL/GenBank/DDBJ databases">
        <authorList>
            <person name="Alioto T."/>
            <person name="Alioto T."/>
            <person name="Gomez Garrido J."/>
        </authorList>
    </citation>
    <scope>NUCLEOTIDE SEQUENCE</scope>
    <source>
        <strain evidence="1">A484AB</strain>
    </source>
</reference>
<feature type="non-terminal residue" evidence="1">
    <location>
        <position position="277"/>
    </location>
</feature>
<dbReference type="PANTHER" id="PTHR46880">
    <property type="entry name" value="RAS-ASSOCIATING DOMAIN-CONTAINING PROTEIN"/>
    <property type="match status" value="1"/>
</dbReference>
<proteinExistence type="predicted"/>
<dbReference type="EMBL" id="CACRXK020016272">
    <property type="protein sequence ID" value="CAB4029586.1"/>
    <property type="molecule type" value="Genomic_DNA"/>
</dbReference>
<dbReference type="Proteomes" id="UP001152795">
    <property type="component" value="Unassembled WGS sequence"/>
</dbReference>
<sequence>EQTFKILTDGSQARKTKAEKEMVLIRTKRNGIPIYIVASLLEMEKFGGGSAGAIFNGINSLFKESAPFAMSPEQYQEKLISSTGRYNGVLTQLKRNRPWLLTIYCANHRIELAVKAAFNINEFQAIKEFYKTNYYLLKNSGRLQSQPTRNSAANTQESTANVCAKIGGLLKKFKSYSFMCTVDVYLDLLEKIAPTSMVFEAEALMPYNVPLAVSRSIMELRGKEDIKTDVEFLDSFIHRYVASENGVITGEFVKAGDKRKRKTNREYINVEFRIDAF</sequence>
<gene>
    <name evidence="1" type="ORF">PACLA_8A059353</name>
</gene>
<name>A0A7D9LBG8_PARCT</name>
<evidence type="ECO:0000313" key="1">
    <source>
        <dbReference type="EMBL" id="CAB4029586.1"/>
    </source>
</evidence>